<dbReference type="InterPro" id="IPR001279">
    <property type="entry name" value="Metallo-B-lactamas"/>
</dbReference>
<proteinExistence type="inferred from homology"/>
<evidence type="ECO:0000313" key="8">
    <source>
        <dbReference type="Proteomes" id="UP000196027"/>
    </source>
</evidence>
<organism evidence="7 8">
    <name type="scientific">Oleiphilus messinensis</name>
    <dbReference type="NCBI Taxonomy" id="141451"/>
    <lineage>
        <taxon>Bacteria</taxon>
        <taxon>Pseudomonadati</taxon>
        <taxon>Pseudomonadota</taxon>
        <taxon>Gammaproteobacteria</taxon>
        <taxon>Oceanospirillales</taxon>
        <taxon>Oleiphilaceae</taxon>
        <taxon>Oleiphilus</taxon>
    </lineage>
</organism>
<dbReference type="CDD" id="cd07729">
    <property type="entry name" value="AHL_lactonase_MBL-fold"/>
    <property type="match status" value="1"/>
</dbReference>
<keyword evidence="5" id="KW-0732">Signal</keyword>
<evidence type="ECO:0000313" key="7">
    <source>
        <dbReference type="EMBL" id="ARU59059.1"/>
    </source>
</evidence>
<evidence type="ECO:0000256" key="1">
    <source>
        <dbReference type="ARBA" id="ARBA00007749"/>
    </source>
</evidence>
<dbReference type="GO" id="GO:0016787">
    <property type="term" value="F:hydrolase activity"/>
    <property type="evidence" value="ECO:0007669"/>
    <property type="project" value="UniProtKB-KW"/>
</dbReference>
<gene>
    <name evidence="7" type="ORF">OLMES_5075</name>
</gene>
<dbReference type="KEGG" id="ome:OLMES_5075"/>
<evidence type="ECO:0000256" key="3">
    <source>
        <dbReference type="ARBA" id="ARBA00022801"/>
    </source>
</evidence>
<dbReference type="Gene3D" id="3.60.15.10">
    <property type="entry name" value="Ribonuclease Z/Hydroxyacylglutathione hydrolase-like"/>
    <property type="match status" value="1"/>
</dbReference>
<dbReference type="Pfam" id="PF00753">
    <property type="entry name" value="Lactamase_B"/>
    <property type="match status" value="1"/>
</dbReference>
<comment type="similarity">
    <text evidence="1">Belongs to the metallo-beta-lactamase superfamily.</text>
</comment>
<dbReference type="AlphaFoldDB" id="A0A1Y0IG01"/>
<reference evidence="7 8" key="1">
    <citation type="submission" date="2017-05" db="EMBL/GenBank/DDBJ databases">
        <title>Genomic insights into alkan degradation activity of Oleiphilus messinensis.</title>
        <authorList>
            <person name="Kozyavkin S.A."/>
            <person name="Slesarev A.I."/>
            <person name="Golyshin P.N."/>
            <person name="Korzhenkov A."/>
            <person name="Golyshina O.N."/>
            <person name="Toshchakov S.V."/>
        </authorList>
    </citation>
    <scope>NUCLEOTIDE SEQUENCE [LARGE SCALE GENOMIC DNA]</scope>
    <source>
        <strain evidence="7 8">ME102</strain>
    </source>
</reference>
<dbReference type="InterPro" id="IPR051013">
    <property type="entry name" value="MBL_superfamily_lactonases"/>
</dbReference>
<dbReference type="PANTHER" id="PTHR42978">
    <property type="entry name" value="QUORUM-QUENCHING LACTONASE YTNP-RELATED-RELATED"/>
    <property type="match status" value="1"/>
</dbReference>
<dbReference type="RefSeq" id="WP_087463772.1">
    <property type="nucleotide sequence ID" value="NZ_CP021425.1"/>
</dbReference>
<dbReference type="InterPro" id="IPR036866">
    <property type="entry name" value="RibonucZ/Hydroxyglut_hydro"/>
</dbReference>
<dbReference type="Proteomes" id="UP000196027">
    <property type="component" value="Chromosome"/>
</dbReference>
<keyword evidence="3 7" id="KW-0378">Hydrolase</keyword>
<keyword evidence="8" id="KW-1185">Reference proteome</keyword>
<dbReference type="SUPFAM" id="SSF56281">
    <property type="entry name" value="Metallo-hydrolase/oxidoreductase"/>
    <property type="match status" value="1"/>
</dbReference>
<evidence type="ECO:0000259" key="6">
    <source>
        <dbReference type="SMART" id="SM00849"/>
    </source>
</evidence>
<keyword evidence="4" id="KW-0862">Zinc</keyword>
<feature type="signal peptide" evidence="5">
    <location>
        <begin position="1"/>
        <end position="24"/>
    </location>
</feature>
<protein>
    <submittedName>
        <fullName evidence="7">Zn-dependent hydrolase, glyoxylase</fullName>
    </submittedName>
</protein>
<dbReference type="SMART" id="SM00849">
    <property type="entry name" value="Lactamase_B"/>
    <property type="match status" value="1"/>
</dbReference>
<accession>A0A1Y0IG01</accession>
<evidence type="ECO:0000256" key="4">
    <source>
        <dbReference type="ARBA" id="ARBA00022833"/>
    </source>
</evidence>
<evidence type="ECO:0000256" key="5">
    <source>
        <dbReference type="SAM" id="SignalP"/>
    </source>
</evidence>
<name>A0A1Y0IG01_9GAMM</name>
<feature type="domain" description="Metallo-beta-lactamase" evidence="6">
    <location>
        <begin position="65"/>
        <end position="270"/>
    </location>
</feature>
<dbReference type="OrthoDB" id="9803916at2"/>
<dbReference type="PANTHER" id="PTHR42978:SF3">
    <property type="entry name" value="BLR3078 PROTEIN"/>
    <property type="match status" value="1"/>
</dbReference>
<keyword evidence="2" id="KW-0479">Metal-binding</keyword>
<dbReference type="GO" id="GO:0046872">
    <property type="term" value="F:metal ion binding"/>
    <property type="evidence" value="ECO:0007669"/>
    <property type="project" value="UniProtKB-KW"/>
</dbReference>
<feature type="chain" id="PRO_5013027873" evidence="5">
    <location>
        <begin position="25"/>
        <end position="286"/>
    </location>
</feature>
<sequence length="286" mass="31651">MDIRHLLISTLSLILTLNNCMVFADNKKSPATVEALVIFKCGTVNSPDRSLWSPGVDVNVKHQMVASCYLIRHKDGMMVWDTGIPEFVKSKPEGVTLAQGKIKLTLEQPFPEALKSFGIKPEEIDFLALSHMHADHAGNANAFATATWLVQEAEYDAAFGPLAKQLNFNPKTYEKLSHSKVIKLNGHHDVFNDGSVILIPAPGHTPGHQVLFVRLPSGPVVLSGDLWHFQSNWKFSRVPGFNYDPKQTADSMKAINALLIATGAKLYIQHDFVQNSQLPHAPDIIR</sequence>
<dbReference type="EMBL" id="CP021425">
    <property type="protein sequence ID" value="ARU59059.1"/>
    <property type="molecule type" value="Genomic_DNA"/>
</dbReference>
<evidence type="ECO:0000256" key="2">
    <source>
        <dbReference type="ARBA" id="ARBA00022723"/>
    </source>
</evidence>